<feature type="chain" id="PRO_5019164146" description="Nuclear transport factor 2 family protein" evidence="2">
    <location>
        <begin position="32"/>
        <end position="181"/>
    </location>
</feature>
<gene>
    <name evidence="3" type="ORF">D1825_09955</name>
</gene>
<evidence type="ECO:0008006" key="5">
    <source>
        <dbReference type="Google" id="ProtNLM"/>
    </source>
</evidence>
<evidence type="ECO:0000256" key="2">
    <source>
        <dbReference type="SAM" id="SignalP"/>
    </source>
</evidence>
<feature type="region of interest" description="Disordered" evidence="1">
    <location>
        <begin position="26"/>
        <end position="52"/>
    </location>
</feature>
<dbReference type="OrthoDB" id="5187349at2"/>
<dbReference type="Proteomes" id="UP000283374">
    <property type="component" value="Unassembled WGS sequence"/>
</dbReference>
<feature type="signal peptide" evidence="2">
    <location>
        <begin position="1"/>
        <end position="31"/>
    </location>
</feature>
<dbReference type="RefSeq" id="WP_118767271.1">
    <property type="nucleotide sequence ID" value="NZ_QWKP01000194.1"/>
</dbReference>
<proteinExistence type="predicted"/>
<organism evidence="3 4">
    <name type="scientific">Cellulomonas rhizosphaerae</name>
    <dbReference type="NCBI Taxonomy" id="2293719"/>
    <lineage>
        <taxon>Bacteria</taxon>
        <taxon>Bacillati</taxon>
        <taxon>Actinomycetota</taxon>
        <taxon>Actinomycetes</taxon>
        <taxon>Micrococcales</taxon>
        <taxon>Cellulomonadaceae</taxon>
        <taxon>Cellulomonas</taxon>
    </lineage>
</organism>
<dbReference type="AlphaFoldDB" id="A0A413RLB1"/>
<protein>
    <recommendedName>
        <fullName evidence="5">Nuclear transport factor 2 family protein</fullName>
    </recommendedName>
</protein>
<name>A0A413RLB1_9CELL</name>
<feature type="compositionally biased region" description="Low complexity" evidence="1">
    <location>
        <begin position="38"/>
        <end position="52"/>
    </location>
</feature>
<evidence type="ECO:0000313" key="4">
    <source>
        <dbReference type="Proteomes" id="UP000283374"/>
    </source>
</evidence>
<sequence length="181" mass="18731">MQIPVSLGRATAAGGVLVALLAACSASPEPADTPSPSPTTTTTTASAQPTAGAEQAVAAVVDRYVAAMVTMENSGQVDPAPMFGIASDDVAKQEAARVKDLVDQGIHREGHPTLGEPTITVDGSSARYEVCMDQDAWVGVYEDQKLATDYGPLPTGWDLTLVDDAWVVTATVPDKDVTLTC</sequence>
<reference evidence="3 4" key="1">
    <citation type="submission" date="2018-08" db="EMBL/GenBank/DDBJ databases">
        <title>Cellulomonas rhizosphaerae sp. nov., a novel actinomycete isolated from soil.</title>
        <authorList>
            <person name="Tian Y."/>
        </authorList>
    </citation>
    <scope>NUCLEOTIDE SEQUENCE [LARGE SCALE GENOMIC DNA]</scope>
    <source>
        <strain evidence="3 4">NEAU-TCZ24</strain>
    </source>
</reference>
<dbReference type="EMBL" id="QWKP01000194">
    <property type="protein sequence ID" value="RHA40516.1"/>
    <property type="molecule type" value="Genomic_DNA"/>
</dbReference>
<keyword evidence="4" id="KW-1185">Reference proteome</keyword>
<comment type="caution">
    <text evidence="3">The sequence shown here is derived from an EMBL/GenBank/DDBJ whole genome shotgun (WGS) entry which is preliminary data.</text>
</comment>
<keyword evidence="2" id="KW-0732">Signal</keyword>
<evidence type="ECO:0000256" key="1">
    <source>
        <dbReference type="SAM" id="MobiDB-lite"/>
    </source>
</evidence>
<accession>A0A413RLB1</accession>
<evidence type="ECO:0000313" key="3">
    <source>
        <dbReference type="EMBL" id="RHA40516.1"/>
    </source>
</evidence>